<proteinExistence type="predicted"/>
<organism evidence="3 4">
    <name type="scientific">Saccharothrix yanglingensis</name>
    <dbReference type="NCBI Taxonomy" id="659496"/>
    <lineage>
        <taxon>Bacteria</taxon>
        <taxon>Bacillati</taxon>
        <taxon>Actinomycetota</taxon>
        <taxon>Actinomycetes</taxon>
        <taxon>Pseudonocardiales</taxon>
        <taxon>Pseudonocardiaceae</taxon>
        <taxon>Saccharothrix</taxon>
    </lineage>
</organism>
<dbReference type="EMBL" id="NSDM01000002">
    <property type="protein sequence ID" value="MDQ2583491.1"/>
    <property type="molecule type" value="Genomic_DNA"/>
</dbReference>
<feature type="compositionally biased region" description="Low complexity" evidence="1">
    <location>
        <begin position="1"/>
        <end position="27"/>
    </location>
</feature>
<reference evidence="3 4" key="1">
    <citation type="submission" date="2017-06" db="EMBL/GenBank/DDBJ databases">
        <title>Cultured bacterium strain Saccharothrix yanglingensis Hhs.015.</title>
        <authorList>
            <person name="Xia Y."/>
        </authorList>
    </citation>
    <scope>NUCLEOTIDE SEQUENCE [LARGE SCALE GENOMIC DNA]</scope>
    <source>
        <strain evidence="3 4">Hhs.015</strain>
    </source>
</reference>
<protein>
    <recommendedName>
        <fullName evidence="2">GAF domain-containing protein</fullName>
    </recommendedName>
</protein>
<keyword evidence="4" id="KW-1185">Reference proteome</keyword>
<evidence type="ECO:0000313" key="4">
    <source>
        <dbReference type="Proteomes" id="UP001225605"/>
    </source>
</evidence>
<dbReference type="Gene3D" id="3.30.450.40">
    <property type="match status" value="1"/>
</dbReference>
<feature type="domain" description="GAF" evidence="2">
    <location>
        <begin position="95"/>
        <end position="209"/>
    </location>
</feature>
<dbReference type="RefSeq" id="WP_306744601.1">
    <property type="nucleotide sequence ID" value="NZ_NSDM01000002.1"/>
</dbReference>
<comment type="caution">
    <text evidence="3">The sequence shown here is derived from an EMBL/GenBank/DDBJ whole genome shotgun (WGS) entry which is preliminary data.</text>
</comment>
<dbReference type="Pfam" id="PF01590">
    <property type="entry name" value="GAF"/>
    <property type="match status" value="1"/>
</dbReference>
<dbReference type="Proteomes" id="UP001225605">
    <property type="component" value="Unassembled WGS sequence"/>
</dbReference>
<feature type="region of interest" description="Disordered" evidence="1">
    <location>
        <begin position="1"/>
        <end position="28"/>
    </location>
</feature>
<evidence type="ECO:0000256" key="1">
    <source>
        <dbReference type="SAM" id="MobiDB-lite"/>
    </source>
</evidence>
<sequence length="221" mass="22421">MDDNGTPTTPTTPGTPGTPGTSSTSSTQETWGVAIRYIVGRKSAEEALGFLAHCGAALSGTVDLDVSLRDVARAGVAFLADVSRISLVEGGVPAETVTEHVAGLDPAVVARQLAFLDDGAAGRGDRTPDVLAGGHPVVYAESGGSATEESRSDAAELGVLSALLIPLSVRGRLVGTLTLVRAGIRKKAGFGASDVALAGELGRQVAMAVEVARLHRALAER</sequence>
<accession>A0ABU0WUI9</accession>
<gene>
    <name evidence="3" type="ORF">CKY47_05750</name>
</gene>
<dbReference type="InterPro" id="IPR003018">
    <property type="entry name" value="GAF"/>
</dbReference>
<evidence type="ECO:0000259" key="2">
    <source>
        <dbReference type="Pfam" id="PF01590"/>
    </source>
</evidence>
<name>A0ABU0WUI9_9PSEU</name>
<evidence type="ECO:0000313" key="3">
    <source>
        <dbReference type="EMBL" id="MDQ2583491.1"/>
    </source>
</evidence>
<dbReference type="SUPFAM" id="SSF55781">
    <property type="entry name" value="GAF domain-like"/>
    <property type="match status" value="1"/>
</dbReference>
<dbReference type="InterPro" id="IPR029016">
    <property type="entry name" value="GAF-like_dom_sf"/>
</dbReference>